<dbReference type="AlphaFoldDB" id="A0AAW8PY11"/>
<name>A0AAW8PY11_VIBPH</name>
<dbReference type="Proteomes" id="UP001253193">
    <property type="component" value="Unassembled WGS sequence"/>
</dbReference>
<gene>
    <name evidence="1" type="ORF">QX249_09235</name>
</gene>
<dbReference type="EMBL" id="JAUHGG010000003">
    <property type="protein sequence ID" value="MDS1820837.1"/>
    <property type="molecule type" value="Genomic_DNA"/>
</dbReference>
<reference evidence="1" key="1">
    <citation type="submission" date="2023-06" db="EMBL/GenBank/DDBJ databases">
        <title>Genomic Diversity of Vibrio spp. and Metagenomic Analysis of Pathogens in Florida Gulf Coastal Waters Following Hurricane Ian.</title>
        <authorList>
            <person name="Brumfield K.D."/>
        </authorList>
    </citation>
    <scope>NUCLEOTIDE SEQUENCE</scope>
    <source>
        <strain evidence="1">WBS2B-138</strain>
    </source>
</reference>
<proteinExistence type="predicted"/>
<protein>
    <recommendedName>
        <fullName evidence="3">Flagellar motor switch protein FliN-like C-terminal domain-containing protein</fullName>
    </recommendedName>
</protein>
<evidence type="ECO:0008006" key="3">
    <source>
        <dbReference type="Google" id="ProtNLM"/>
    </source>
</evidence>
<accession>A0AAW8PY11</accession>
<comment type="caution">
    <text evidence="1">The sequence shown here is derived from an EMBL/GenBank/DDBJ whole genome shotgun (WGS) entry which is preliminary data.</text>
</comment>
<sequence length="277" mass="30804">MFIKKTTSAEFESQQQAIAMRGFASSIGSKICALTRGNLSIPMVPSGKLDLATYTAKEYIENVSPQIKYKLGVQFDESSFIAIGFDSEFLSKCSYYWAGGRLNAPEKHGLAKATSCEIAFLRQFMQLIHPVITEELNKHSEVTLEISELDDNGVAFKNDQRVQVNTVNCTFKEEVVKLSIITSDGVLKYCNLNSLDENSTKISDKTNLSELNVNLDARFEIFKAKLGDVKNLKVGDEFYIPTSEVSLINRSDNSIIAKGLLGSDDTNNQLIQISEKR</sequence>
<organism evidence="1 2">
    <name type="scientific">Vibrio parahaemolyticus</name>
    <dbReference type="NCBI Taxonomy" id="670"/>
    <lineage>
        <taxon>Bacteria</taxon>
        <taxon>Pseudomonadati</taxon>
        <taxon>Pseudomonadota</taxon>
        <taxon>Gammaproteobacteria</taxon>
        <taxon>Vibrionales</taxon>
        <taxon>Vibrionaceae</taxon>
        <taxon>Vibrio</taxon>
    </lineage>
</organism>
<evidence type="ECO:0000313" key="2">
    <source>
        <dbReference type="Proteomes" id="UP001253193"/>
    </source>
</evidence>
<dbReference type="RefSeq" id="WP_311019617.1">
    <property type="nucleotide sequence ID" value="NZ_JAUHGG010000003.1"/>
</dbReference>
<evidence type="ECO:0000313" key="1">
    <source>
        <dbReference type="EMBL" id="MDS1820837.1"/>
    </source>
</evidence>